<comment type="similarity">
    <text evidence="2">Belongs to the bacterial solute-binding protein 2 family.</text>
</comment>
<keyword evidence="7" id="KW-1185">Reference proteome</keyword>
<name>A0A345T3G0_9ACTN</name>
<feature type="domain" description="Periplasmic binding protein" evidence="5">
    <location>
        <begin position="202"/>
        <end position="451"/>
    </location>
</feature>
<dbReference type="Pfam" id="PF13407">
    <property type="entry name" value="Peripla_BP_4"/>
    <property type="match status" value="1"/>
</dbReference>
<dbReference type="Proteomes" id="UP000249340">
    <property type="component" value="Chromosome"/>
</dbReference>
<dbReference type="InterPro" id="IPR025997">
    <property type="entry name" value="SBP_2_dom"/>
</dbReference>
<dbReference type="KEGG" id="stri:C7M71_027115"/>
<evidence type="ECO:0000313" key="6">
    <source>
        <dbReference type="EMBL" id="AXI80515.1"/>
    </source>
</evidence>
<dbReference type="GO" id="GO:0030313">
    <property type="term" value="C:cell envelope"/>
    <property type="evidence" value="ECO:0007669"/>
    <property type="project" value="UniProtKB-SubCell"/>
</dbReference>
<evidence type="ECO:0000256" key="1">
    <source>
        <dbReference type="ARBA" id="ARBA00004196"/>
    </source>
</evidence>
<keyword evidence="3" id="KW-0732">Signal</keyword>
<evidence type="ECO:0000259" key="5">
    <source>
        <dbReference type="Pfam" id="PF13407"/>
    </source>
</evidence>
<organism evidence="6 7">
    <name type="scientific">Peterkaempfera bronchialis</name>
    <dbReference type="NCBI Taxonomy" id="2126346"/>
    <lineage>
        <taxon>Bacteria</taxon>
        <taxon>Bacillati</taxon>
        <taxon>Actinomycetota</taxon>
        <taxon>Actinomycetes</taxon>
        <taxon>Kitasatosporales</taxon>
        <taxon>Streptomycetaceae</taxon>
        <taxon>Peterkaempfera</taxon>
    </lineage>
</organism>
<protein>
    <submittedName>
        <fullName evidence="6">TMAO reductase system periplasmic protein TorT</fullName>
    </submittedName>
</protein>
<evidence type="ECO:0000256" key="4">
    <source>
        <dbReference type="SAM" id="MobiDB-lite"/>
    </source>
</evidence>
<dbReference type="PANTHER" id="PTHR46847">
    <property type="entry name" value="D-ALLOSE-BINDING PERIPLASMIC PROTEIN-RELATED"/>
    <property type="match status" value="1"/>
</dbReference>
<sequence length="499" mass="52345">MFDSMAQGSSSRGSPEHIGRGTGGRPPGSRAHVPCDRLPEPLSARHAPRPAPPVDRRQGLRCMQDTRSAGSDFLQVAPDPSTKRWITAMRVSVRRHGRAVAISATAALSLVLGACTQQQEGTAADEGGPAAVAAPQEVDGLSADPAKNTPDALRRAATAPDWAVPVQVIDCATPGCDGKRTPGVYTPLPKSEIKGKWSICALLPHVKDPYWVGQDEALVAEARRTGVHLQVYEAGGYTEVSKQLDQLSNCVAQGANAVLIGAVSNEALNPKIEEIVNQGVVVIDAVNGVTSKKVQGRALFDYCTLGGSLARHLKEQGKPVNGVWFPGPAGVGSLEQLMSCFKEQAAGSDVKVLGTKYGDTGKDAQLNLVENALGAYPGMDYILGSATTADAAHGVLKERGLSDKVRTASYYFTPEVYSLLKSGDATCASAGNDLILSRIAMDMAIRKLEKKPFVGGPYIGTNAQVICGPAAGADADNLGELVKELNLPSDGFSPVFNVN</sequence>
<accession>A0A345T3G0</accession>
<dbReference type="Gene3D" id="3.40.50.2300">
    <property type="match status" value="2"/>
</dbReference>
<dbReference type="SUPFAM" id="SSF53822">
    <property type="entry name" value="Periplasmic binding protein-like I"/>
    <property type="match status" value="1"/>
</dbReference>
<dbReference type="AlphaFoldDB" id="A0A345T3G0"/>
<comment type="subcellular location">
    <subcellularLocation>
        <location evidence="1">Cell envelope</location>
    </subcellularLocation>
</comment>
<dbReference type="OrthoDB" id="9773673at2"/>
<dbReference type="CDD" id="cd06306">
    <property type="entry name" value="PBP1_TorT-like"/>
    <property type="match status" value="1"/>
</dbReference>
<feature type="compositionally biased region" description="Polar residues" evidence="4">
    <location>
        <begin position="1"/>
        <end position="13"/>
    </location>
</feature>
<evidence type="ECO:0000313" key="7">
    <source>
        <dbReference type="Proteomes" id="UP000249340"/>
    </source>
</evidence>
<dbReference type="PANTHER" id="PTHR46847:SF1">
    <property type="entry name" value="D-ALLOSE-BINDING PERIPLASMIC PROTEIN-RELATED"/>
    <property type="match status" value="1"/>
</dbReference>
<proteinExistence type="inferred from homology"/>
<evidence type="ECO:0000256" key="3">
    <source>
        <dbReference type="ARBA" id="ARBA00022729"/>
    </source>
</evidence>
<reference evidence="7" key="1">
    <citation type="submission" date="2018-07" db="EMBL/GenBank/DDBJ databases">
        <title>Streptacidiphilus bronchialis DSM 106435 chromosome.</title>
        <authorList>
            <person name="Batra D."/>
            <person name="Gulvik C.A."/>
        </authorList>
    </citation>
    <scope>NUCLEOTIDE SEQUENCE [LARGE SCALE GENOMIC DNA]</scope>
    <source>
        <strain evidence="7">DSM 106435</strain>
    </source>
</reference>
<dbReference type="InterPro" id="IPR028082">
    <property type="entry name" value="Peripla_BP_I"/>
</dbReference>
<dbReference type="EMBL" id="CP031264">
    <property type="protein sequence ID" value="AXI80515.1"/>
    <property type="molecule type" value="Genomic_DNA"/>
</dbReference>
<gene>
    <name evidence="6" type="ORF">C7M71_027115</name>
</gene>
<evidence type="ECO:0000256" key="2">
    <source>
        <dbReference type="ARBA" id="ARBA00007639"/>
    </source>
</evidence>
<dbReference type="NCBIfam" id="NF008185">
    <property type="entry name" value="PRK10936.1"/>
    <property type="match status" value="1"/>
</dbReference>
<feature type="region of interest" description="Disordered" evidence="4">
    <location>
        <begin position="1"/>
        <end position="58"/>
    </location>
</feature>
<dbReference type="GO" id="GO:0030246">
    <property type="term" value="F:carbohydrate binding"/>
    <property type="evidence" value="ECO:0007669"/>
    <property type="project" value="UniProtKB-ARBA"/>
</dbReference>